<dbReference type="EMBL" id="AOPZ01000564">
    <property type="protein sequence ID" value="EPH39195.1"/>
    <property type="molecule type" value="Genomic_DNA"/>
</dbReference>
<evidence type="ECO:0000256" key="4">
    <source>
        <dbReference type="ARBA" id="ARBA00022777"/>
    </source>
</evidence>
<dbReference type="Gene3D" id="3.30.420.40">
    <property type="match status" value="2"/>
</dbReference>
<organism evidence="8 9">
    <name type="scientific">Streptomyces aurantiacus JA 4570</name>
    <dbReference type="NCBI Taxonomy" id="1286094"/>
    <lineage>
        <taxon>Bacteria</taxon>
        <taxon>Bacillati</taxon>
        <taxon>Actinomycetota</taxon>
        <taxon>Actinomycetes</taxon>
        <taxon>Kitasatosporales</taxon>
        <taxon>Streptomycetaceae</taxon>
        <taxon>Streptomyces</taxon>
        <taxon>Streptomyces aurantiacus group</taxon>
    </lineage>
</organism>
<dbReference type="AlphaFoldDB" id="S3ZLR1"/>
<dbReference type="PANTHER" id="PTHR10196:SF69">
    <property type="entry name" value="GLYCEROL KINASE"/>
    <property type="match status" value="1"/>
</dbReference>
<keyword evidence="9" id="KW-1185">Reference proteome</keyword>
<reference evidence="8 9" key="1">
    <citation type="submission" date="2013-02" db="EMBL/GenBank/DDBJ databases">
        <title>Draft Genome Sequence of Streptomyces aurantiacus, Which Produces Setomimycin.</title>
        <authorList>
            <person name="Gruening B.A."/>
            <person name="Praeg A."/>
            <person name="Erxleben A."/>
            <person name="Guenther S."/>
            <person name="Mueller M."/>
        </authorList>
    </citation>
    <scope>NUCLEOTIDE SEQUENCE [LARGE SCALE GENOMIC DNA]</scope>
    <source>
        <strain evidence="8 9">JA 4570</strain>
    </source>
</reference>
<dbReference type="InterPro" id="IPR000577">
    <property type="entry name" value="Carb_kinase_FGGY"/>
</dbReference>
<gene>
    <name evidence="8" type="ORF">STRAU_7739</name>
</gene>
<comment type="similarity">
    <text evidence="1">Belongs to the FGGY kinase family.</text>
</comment>
<evidence type="ECO:0000313" key="8">
    <source>
        <dbReference type="EMBL" id="EPH39195.1"/>
    </source>
</evidence>
<proteinExistence type="inferred from homology"/>
<dbReference type="InterPro" id="IPR018485">
    <property type="entry name" value="FGGY_C"/>
</dbReference>
<dbReference type="PATRIC" id="fig|1286094.4.peg.7663"/>
<dbReference type="InterPro" id="IPR043129">
    <property type="entry name" value="ATPase_NBD"/>
</dbReference>
<dbReference type="Proteomes" id="UP000014629">
    <property type="component" value="Unassembled WGS sequence"/>
</dbReference>
<evidence type="ECO:0000256" key="3">
    <source>
        <dbReference type="ARBA" id="ARBA00022741"/>
    </source>
</evidence>
<comment type="caution">
    <text evidence="8">The sequence shown here is derived from an EMBL/GenBank/DDBJ whole genome shotgun (WGS) entry which is preliminary data.</text>
</comment>
<dbReference type="RefSeq" id="WP_016645845.1">
    <property type="nucleotide sequence ID" value="NZ_AOPZ01000564.1"/>
</dbReference>
<evidence type="ECO:0000256" key="2">
    <source>
        <dbReference type="ARBA" id="ARBA00022679"/>
    </source>
</evidence>
<dbReference type="GO" id="GO:0005524">
    <property type="term" value="F:ATP binding"/>
    <property type="evidence" value="ECO:0007669"/>
    <property type="project" value="UniProtKB-KW"/>
</dbReference>
<dbReference type="Pfam" id="PF00370">
    <property type="entry name" value="FGGY_N"/>
    <property type="match status" value="1"/>
</dbReference>
<dbReference type="InterPro" id="IPR018484">
    <property type="entry name" value="FGGY_N"/>
</dbReference>
<protein>
    <submittedName>
        <fullName evidence="8">Putative Glycerol kinase</fullName>
    </submittedName>
</protein>
<dbReference type="GO" id="GO:0005829">
    <property type="term" value="C:cytosol"/>
    <property type="evidence" value="ECO:0007669"/>
    <property type="project" value="TreeGrafter"/>
</dbReference>
<evidence type="ECO:0000313" key="9">
    <source>
        <dbReference type="Proteomes" id="UP000014629"/>
    </source>
</evidence>
<dbReference type="Pfam" id="PF02782">
    <property type="entry name" value="FGGY_C"/>
    <property type="match status" value="1"/>
</dbReference>
<keyword evidence="2" id="KW-0808">Transferase</keyword>
<dbReference type="GO" id="GO:0004370">
    <property type="term" value="F:glycerol kinase activity"/>
    <property type="evidence" value="ECO:0007669"/>
    <property type="project" value="TreeGrafter"/>
</dbReference>
<name>S3ZLR1_9ACTN</name>
<dbReference type="PIRSF" id="PIRSF000538">
    <property type="entry name" value="GlpK"/>
    <property type="match status" value="1"/>
</dbReference>
<feature type="domain" description="Carbohydrate kinase FGGY C-terminal" evidence="7">
    <location>
        <begin position="242"/>
        <end position="424"/>
    </location>
</feature>
<evidence type="ECO:0000256" key="5">
    <source>
        <dbReference type="ARBA" id="ARBA00022840"/>
    </source>
</evidence>
<keyword evidence="4 8" id="KW-0418">Kinase</keyword>
<feature type="domain" description="Carbohydrate kinase FGGY N-terminal" evidence="6">
    <location>
        <begin position="5"/>
        <end position="232"/>
    </location>
</feature>
<dbReference type="OrthoDB" id="9805576at2"/>
<keyword evidence="3" id="KW-0547">Nucleotide-binding</keyword>
<evidence type="ECO:0000259" key="6">
    <source>
        <dbReference type="Pfam" id="PF00370"/>
    </source>
</evidence>
<evidence type="ECO:0000259" key="7">
    <source>
        <dbReference type="Pfam" id="PF02782"/>
    </source>
</evidence>
<evidence type="ECO:0000256" key="1">
    <source>
        <dbReference type="ARBA" id="ARBA00009156"/>
    </source>
</evidence>
<sequence length="479" mass="49750">MTGPVLAVDQGTSGTKALVVCPERGVIGSGSAPVRPRHLPGGLVEVTPDDLLSSVLDAGRAALADAGEPVAAVGLANQGETVLAWDPDSGEPLTDALVWQDRRAEPLCAELAGHADELKALTGLPLDPYFAAPKMAWIRRHLTRSGVVTTSDAWLVHRLTGAFVTDAATAGRTQLLDLDSATWSERALDVFGLAGERLPRVVDAAGEIGTTKEFGREIPLTGLLVDQQAALLAQDVTEPGSAKCTYGTGAFLLAQTGDRPRRGDSGLVACVAWRLGGRSSYCLDGQVYTAASAVRWLTDLGVIAGAHELDPVGSAVPDAGGVTFVPALAGLAAPWWRGDLRGSLTGLGLDTTPGHLVRALCEGIAAQVAELADAVAADLGEPLRSLRVDGGLTRSSLLLQTQADLLQLPVEVSALPDATALGVGAVARLGLDPRLGLRDVVPDWRPAALYEPRIGPAEAAERRGAFRTQVAALMERHPA</sequence>
<dbReference type="GO" id="GO:0019563">
    <property type="term" value="P:glycerol catabolic process"/>
    <property type="evidence" value="ECO:0007669"/>
    <property type="project" value="TreeGrafter"/>
</dbReference>
<keyword evidence="5" id="KW-0067">ATP-binding</keyword>
<accession>S3ZLR1</accession>
<dbReference type="SUPFAM" id="SSF53067">
    <property type="entry name" value="Actin-like ATPase domain"/>
    <property type="match status" value="2"/>
</dbReference>
<dbReference type="PANTHER" id="PTHR10196">
    <property type="entry name" value="SUGAR KINASE"/>
    <property type="match status" value="1"/>
</dbReference>